<feature type="transmembrane region" description="Helical" evidence="1">
    <location>
        <begin position="6"/>
        <end position="22"/>
    </location>
</feature>
<dbReference type="RefSeq" id="WP_062389214.1">
    <property type="nucleotide sequence ID" value="NZ_CP014750.1"/>
</dbReference>
<feature type="transmembrane region" description="Helical" evidence="1">
    <location>
        <begin position="121"/>
        <end position="139"/>
    </location>
</feature>
<feature type="transmembrane region" description="Helical" evidence="1">
    <location>
        <begin position="93"/>
        <end position="115"/>
    </location>
</feature>
<dbReference type="KEGG" id="tpep:A0127_05970"/>
<gene>
    <name evidence="2" type="ORF">A0127_05970</name>
</gene>
<dbReference type="OrthoDB" id="103686at2157"/>
<feature type="transmembrane region" description="Helical" evidence="1">
    <location>
        <begin position="29"/>
        <end position="57"/>
    </location>
</feature>
<dbReference type="STRING" id="53952.A0127_05970"/>
<keyword evidence="1" id="KW-0472">Membrane</keyword>
<dbReference type="EMBL" id="CP014750">
    <property type="protein sequence ID" value="AMQ18748.1"/>
    <property type="molecule type" value="Genomic_DNA"/>
</dbReference>
<evidence type="ECO:0000313" key="3">
    <source>
        <dbReference type="Proteomes" id="UP000073604"/>
    </source>
</evidence>
<evidence type="ECO:0000313" key="2">
    <source>
        <dbReference type="EMBL" id="AMQ18748.1"/>
    </source>
</evidence>
<reference evidence="3" key="1">
    <citation type="submission" date="2016-03" db="EMBL/GenBank/DDBJ databases">
        <authorList>
            <person name="Oger P.M."/>
        </authorList>
    </citation>
    <scope>NUCLEOTIDE SEQUENCE [LARGE SCALE GENOMIC DNA]</scope>
    <source>
        <strain evidence="3">OG-1</strain>
    </source>
</reference>
<dbReference type="AlphaFoldDB" id="A0A142CVE6"/>
<keyword evidence="3" id="KW-1185">Reference proteome</keyword>
<keyword evidence="1" id="KW-1133">Transmembrane helix</keyword>
<proteinExistence type="predicted"/>
<evidence type="ECO:0000256" key="1">
    <source>
        <dbReference type="SAM" id="Phobius"/>
    </source>
</evidence>
<accession>A0A142CVE6</accession>
<organism evidence="2 3">
    <name type="scientific">Thermococcus peptonophilus</name>
    <dbReference type="NCBI Taxonomy" id="53952"/>
    <lineage>
        <taxon>Archaea</taxon>
        <taxon>Methanobacteriati</taxon>
        <taxon>Methanobacteriota</taxon>
        <taxon>Thermococci</taxon>
        <taxon>Thermococcales</taxon>
        <taxon>Thermococcaceae</taxon>
        <taxon>Thermococcus</taxon>
    </lineage>
</organism>
<keyword evidence="1" id="KW-0812">Transmembrane</keyword>
<dbReference type="Proteomes" id="UP000073604">
    <property type="component" value="Chromosome"/>
</dbReference>
<dbReference type="GeneID" id="27140076"/>
<sequence>MIRELYLGMLFAITTYLTYIGFDEKVFLVLTLASALSFFFWGAGYAYLTVLGIVLVYFNRGGLYGLSLLSLAIIFVESVHLTRIRSPMRHYGMLFVAVMLAIPIYYIVQIISAYLPSLSNTTVAAFFIVSLYLTFYFVLRR</sequence>
<name>A0A142CVE6_9EURY</name>
<protein>
    <submittedName>
        <fullName evidence="2">Uncharacterized protein</fullName>
    </submittedName>
</protein>